<dbReference type="NCBIfam" id="TIGR03033">
    <property type="entry name" value="phage_rel_nuc"/>
    <property type="match status" value="1"/>
</dbReference>
<evidence type="ECO:0000313" key="2">
    <source>
        <dbReference type="EMBL" id="KHS52585.1"/>
    </source>
</evidence>
<accession>A0A0B9A1B8</accession>
<dbReference type="EMBL" id="JTJZ01000018">
    <property type="protein sequence ID" value="KHS52585.1"/>
    <property type="molecule type" value="Genomic_DNA"/>
</dbReference>
<gene>
    <name evidence="2" type="ORF">AE0388_1568</name>
</gene>
<dbReference type="PANTHER" id="PTHR46609">
    <property type="entry name" value="EXONUCLEASE, PHAGE-TYPE/RECB, C-TERMINAL DOMAIN-CONTAINING PROTEIN"/>
    <property type="match status" value="1"/>
</dbReference>
<dbReference type="GO" id="GO:0004519">
    <property type="term" value="F:endonuclease activity"/>
    <property type="evidence" value="ECO:0007669"/>
    <property type="project" value="UniProtKB-KW"/>
</dbReference>
<dbReference type="Gene3D" id="3.90.320.10">
    <property type="match status" value="1"/>
</dbReference>
<dbReference type="AlphaFoldDB" id="A0A0B9A1B8"/>
<evidence type="ECO:0000259" key="1">
    <source>
        <dbReference type="Pfam" id="PF09588"/>
    </source>
</evidence>
<dbReference type="RefSeq" id="WP_039208883.1">
    <property type="nucleotide sequence ID" value="NZ_JTJZ01000018.1"/>
</dbReference>
<dbReference type="OrthoDB" id="4806939at2"/>
<dbReference type="InterPro" id="IPR051703">
    <property type="entry name" value="NF-kappa-B_Signaling_Reg"/>
</dbReference>
<sequence length="343" mass="38356">MTTKPDFRVPNAKLILPADASRQDWLNTRRNYLGGSDMAEISGASNFATPFQIWQDKISTEDPVEEEKDIFWFGQEVEPLLAARFTADTGIATRNVGTYQSKEHPWAMANPDRLTADGGVLEIKTTGIYTDKAKDWKAGEVPDNAYVQTQYYLGVTGRTHAWFIALVDRTPHIIGPVERDEELIAELMATGAEFWAYVETNTPPPVDLTTVTADELSARHPRVLDPESCAEAPLPELVTDDLKRLTEVKDTEKEIKDERAAIETRLKAVIGDHEYLTVDGRPVARWQSVAGRRSFDKTAVLEKIAAERGLEPTKQNLKTIEDEYTKVGAPTRRLSIIETKEAA</sequence>
<name>A0A0B9A1B8_BRELN</name>
<dbReference type="SUPFAM" id="SSF52980">
    <property type="entry name" value="Restriction endonuclease-like"/>
    <property type="match status" value="1"/>
</dbReference>
<dbReference type="InterPro" id="IPR019080">
    <property type="entry name" value="YqaJ_viral_recombinase"/>
</dbReference>
<proteinExistence type="predicted"/>
<dbReference type="PANTHER" id="PTHR46609:SF6">
    <property type="entry name" value="EXONUCLEASE, PHAGE-TYPE_RECB, C-TERMINAL DOMAIN-CONTAINING PROTEIN-RELATED"/>
    <property type="match status" value="1"/>
</dbReference>
<dbReference type="InterPro" id="IPR017482">
    <property type="entry name" value="Lambda-type_endonuclease"/>
</dbReference>
<keyword evidence="2" id="KW-0255">Endonuclease</keyword>
<dbReference type="PATRIC" id="fig|1703.6.peg.1456"/>
<dbReference type="Proteomes" id="UP000031488">
    <property type="component" value="Unassembled WGS sequence"/>
</dbReference>
<evidence type="ECO:0000313" key="3">
    <source>
        <dbReference type="Proteomes" id="UP000031488"/>
    </source>
</evidence>
<feature type="domain" description="YqaJ viral recombinase" evidence="1">
    <location>
        <begin position="24"/>
        <end position="158"/>
    </location>
</feature>
<keyword evidence="2" id="KW-0378">Hydrolase</keyword>
<dbReference type="InterPro" id="IPR011335">
    <property type="entry name" value="Restrct_endonuc-II-like"/>
</dbReference>
<comment type="caution">
    <text evidence="2">The sequence shown here is derived from an EMBL/GenBank/DDBJ whole genome shotgun (WGS) entry which is preliminary data.</text>
</comment>
<keyword evidence="2" id="KW-0540">Nuclease</keyword>
<dbReference type="Pfam" id="PF09588">
    <property type="entry name" value="YqaJ"/>
    <property type="match status" value="1"/>
</dbReference>
<reference evidence="2 3" key="1">
    <citation type="submission" date="2014-11" db="EMBL/GenBank/DDBJ databases">
        <title>Draft Genome Sequence of Brevibacterium linens AE038-8.</title>
        <authorList>
            <person name="Maizel D."/>
            <person name="Utturkar S.M."/>
            <person name="Brown S.D."/>
            <person name="Ferrero M."/>
            <person name="Rosen B.P."/>
        </authorList>
    </citation>
    <scope>NUCLEOTIDE SEQUENCE [LARGE SCALE GENOMIC DNA]</scope>
    <source>
        <strain evidence="2 3">AE038-8</strain>
    </source>
</reference>
<organism evidence="2 3">
    <name type="scientific">Brevibacterium linens</name>
    <dbReference type="NCBI Taxonomy" id="1703"/>
    <lineage>
        <taxon>Bacteria</taxon>
        <taxon>Bacillati</taxon>
        <taxon>Actinomycetota</taxon>
        <taxon>Actinomycetes</taxon>
        <taxon>Micrococcales</taxon>
        <taxon>Brevibacteriaceae</taxon>
        <taxon>Brevibacterium</taxon>
    </lineage>
</organism>
<dbReference type="InterPro" id="IPR011604">
    <property type="entry name" value="PDDEXK-like_dom_sf"/>
</dbReference>
<keyword evidence="3" id="KW-1185">Reference proteome</keyword>
<protein>
    <submittedName>
        <fullName evidence="2">Phage-type endonuclease</fullName>
    </submittedName>
</protein>